<proteinExistence type="predicted"/>
<reference evidence="1" key="1">
    <citation type="submission" date="2013-11" db="EMBL/GenBank/DDBJ databases">
        <title>Genome sequence of the fusiform rust pathogen reveals effectors for host alternation and coevolution with pine.</title>
        <authorList>
            <consortium name="DOE Joint Genome Institute"/>
            <person name="Smith K."/>
            <person name="Pendleton A."/>
            <person name="Kubisiak T."/>
            <person name="Anderson C."/>
            <person name="Salamov A."/>
            <person name="Aerts A."/>
            <person name="Riley R."/>
            <person name="Clum A."/>
            <person name="Lindquist E."/>
            <person name="Ence D."/>
            <person name="Campbell M."/>
            <person name="Kronenberg Z."/>
            <person name="Feau N."/>
            <person name="Dhillon B."/>
            <person name="Hamelin R."/>
            <person name="Burleigh J."/>
            <person name="Smith J."/>
            <person name="Yandell M."/>
            <person name="Nelson C."/>
            <person name="Grigoriev I."/>
            <person name="Davis J."/>
        </authorList>
    </citation>
    <scope>NUCLEOTIDE SEQUENCE</scope>
    <source>
        <strain evidence="1">G11</strain>
    </source>
</reference>
<protein>
    <submittedName>
        <fullName evidence="1">Uncharacterized protein</fullName>
    </submittedName>
</protein>
<dbReference type="AlphaFoldDB" id="A0A9P6NA48"/>
<organism evidence="1 2">
    <name type="scientific">Cronartium quercuum f. sp. fusiforme G11</name>
    <dbReference type="NCBI Taxonomy" id="708437"/>
    <lineage>
        <taxon>Eukaryota</taxon>
        <taxon>Fungi</taxon>
        <taxon>Dikarya</taxon>
        <taxon>Basidiomycota</taxon>
        <taxon>Pucciniomycotina</taxon>
        <taxon>Pucciniomycetes</taxon>
        <taxon>Pucciniales</taxon>
        <taxon>Coleosporiaceae</taxon>
        <taxon>Cronartium</taxon>
    </lineage>
</organism>
<evidence type="ECO:0000313" key="1">
    <source>
        <dbReference type="EMBL" id="KAG0140464.1"/>
    </source>
</evidence>
<dbReference type="EMBL" id="MU167442">
    <property type="protein sequence ID" value="KAG0140464.1"/>
    <property type="molecule type" value="Genomic_DNA"/>
</dbReference>
<sequence length="85" mass="10072">MFLNIRVYIGILYFSSLLSSVLRLPYYPFAGTLMLTAGDNTKGCLYTLRSLRREEGGPKRKRNETQWKIWQFHWVSVHFIAYIHT</sequence>
<evidence type="ECO:0000313" key="2">
    <source>
        <dbReference type="Proteomes" id="UP000886653"/>
    </source>
</evidence>
<gene>
    <name evidence="1" type="ORF">CROQUDRAFT_356806</name>
</gene>
<comment type="caution">
    <text evidence="1">The sequence shown here is derived from an EMBL/GenBank/DDBJ whole genome shotgun (WGS) entry which is preliminary data.</text>
</comment>
<accession>A0A9P6NA48</accession>
<keyword evidence="2" id="KW-1185">Reference proteome</keyword>
<dbReference type="Proteomes" id="UP000886653">
    <property type="component" value="Unassembled WGS sequence"/>
</dbReference>
<name>A0A9P6NA48_9BASI</name>